<dbReference type="EMBL" id="BARU01008032">
    <property type="protein sequence ID" value="GAH35848.1"/>
    <property type="molecule type" value="Genomic_DNA"/>
</dbReference>
<feature type="transmembrane region" description="Helical" evidence="7">
    <location>
        <begin position="70"/>
        <end position="91"/>
    </location>
</feature>
<reference evidence="9" key="1">
    <citation type="journal article" date="2014" name="Front. Microbiol.">
        <title>High frequency of phylogenetically diverse reductive dehalogenase-homologous genes in deep subseafloor sedimentary metagenomes.</title>
        <authorList>
            <person name="Kawai M."/>
            <person name="Futagami T."/>
            <person name="Toyoda A."/>
            <person name="Takaki Y."/>
            <person name="Nishi S."/>
            <person name="Hori S."/>
            <person name="Arai W."/>
            <person name="Tsubouchi T."/>
            <person name="Morono Y."/>
            <person name="Uchiyama I."/>
            <person name="Ito T."/>
            <person name="Fujiyama A."/>
            <person name="Inagaki F."/>
            <person name="Takami H."/>
        </authorList>
    </citation>
    <scope>NUCLEOTIDE SEQUENCE</scope>
    <source>
        <strain evidence="9">Expedition CK06-06</strain>
    </source>
</reference>
<keyword evidence="5 7" id="KW-1133">Transmembrane helix</keyword>
<dbReference type="InterPro" id="IPR035906">
    <property type="entry name" value="MetI-like_sf"/>
</dbReference>
<feature type="transmembrane region" description="Helical" evidence="7">
    <location>
        <begin position="32"/>
        <end position="50"/>
    </location>
</feature>
<sequence length="103" mass="11176">AEIIGAGKLHILFREILPNCVSSIFTKLTFDMGFVILIGASLSFVGLGAQPPTPDLGSMIADGARFLPDYWWMCVFPCLAIVIIILGFNLLGDGLRDVFMLEA</sequence>
<keyword evidence="3" id="KW-1003">Cell membrane</keyword>
<dbReference type="InterPro" id="IPR050366">
    <property type="entry name" value="BP-dependent_transpt_permease"/>
</dbReference>
<dbReference type="Gene3D" id="1.10.3720.10">
    <property type="entry name" value="MetI-like"/>
    <property type="match status" value="1"/>
</dbReference>
<dbReference type="PROSITE" id="PS50928">
    <property type="entry name" value="ABC_TM1"/>
    <property type="match status" value="1"/>
</dbReference>
<evidence type="ECO:0000256" key="6">
    <source>
        <dbReference type="ARBA" id="ARBA00023136"/>
    </source>
</evidence>
<accession>X1GS49</accession>
<evidence type="ECO:0000256" key="5">
    <source>
        <dbReference type="ARBA" id="ARBA00022989"/>
    </source>
</evidence>
<evidence type="ECO:0000256" key="4">
    <source>
        <dbReference type="ARBA" id="ARBA00022692"/>
    </source>
</evidence>
<dbReference type="Pfam" id="PF00528">
    <property type="entry name" value="BPD_transp_1"/>
    <property type="match status" value="1"/>
</dbReference>
<evidence type="ECO:0000256" key="3">
    <source>
        <dbReference type="ARBA" id="ARBA00022475"/>
    </source>
</evidence>
<keyword evidence="6 7" id="KW-0472">Membrane</keyword>
<dbReference type="PANTHER" id="PTHR43386">
    <property type="entry name" value="OLIGOPEPTIDE TRANSPORT SYSTEM PERMEASE PROTEIN APPC"/>
    <property type="match status" value="1"/>
</dbReference>
<evidence type="ECO:0000313" key="9">
    <source>
        <dbReference type="EMBL" id="GAH35848.1"/>
    </source>
</evidence>
<protein>
    <recommendedName>
        <fullName evidence="8">ABC transmembrane type-1 domain-containing protein</fullName>
    </recommendedName>
</protein>
<comment type="caution">
    <text evidence="9">The sequence shown here is derived from an EMBL/GenBank/DDBJ whole genome shotgun (WGS) entry which is preliminary data.</text>
</comment>
<dbReference type="GO" id="GO:0005886">
    <property type="term" value="C:plasma membrane"/>
    <property type="evidence" value="ECO:0007669"/>
    <property type="project" value="UniProtKB-SubCell"/>
</dbReference>
<evidence type="ECO:0000256" key="7">
    <source>
        <dbReference type="SAM" id="Phobius"/>
    </source>
</evidence>
<evidence type="ECO:0000256" key="2">
    <source>
        <dbReference type="ARBA" id="ARBA00022448"/>
    </source>
</evidence>
<organism evidence="9">
    <name type="scientific">marine sediment metagenome</name>
    <dbReference type="NCBI Taxonomy" id="412755"/>
    <lineage>
        <taxon>unclassified sequences</taxon>
        <taxon>metagenomes</taxon>
        <taxon>ecological metagenomes</taxon>
    </lineage>
</organism>
<dbReference type="InterPro" id="IPR000515">
    <property type="entry name" value="MetI-like"/>
</dbReference>
<dbReference type="SUPFAM" id="SSF161098">
    <property type="entry name" value="MetI-like"/>
    <property type="match status" value="1"/>
</dbReference>
<name>X1GS49_9ZZZZ</name>
<feature type="non-terminal residue" evidence="9">
    <location>
        <position position="1"/>
    </location>
</feature>
<evidence type="ECO:0000256" key="1">
    <source>
        <dbReference type="ARBA" id="ARBA00004651"/>
    </source>
</evidence>
<keyword evidence="2" id="KW-0813">Transport</keyword>
<proteinExistence type="predicted"/>
<dbReference type="GO" id="GO:0055085">
    <property type="term" value="P:transmembrane transport"/>
    <property type="evidence" value="ECO:0007669"/>
    <property type="project" value="InterPro"/>
</dbReference>
<evidence type="ECO:0000259" key="8">
    <source>
        <dbReference type="PROSITE" id="PS50928"/>
    </source>
</evidence>
<comment type="subcellular location">
    <subcellularLocation>
        <location evidence="1">Cell membrane</location>
        <topology evidence="1">Multi-pass membrane protein</topology>
    </subcellularLocation>
</comment>
<dbReference type="PANTHER" id="PTHR43386:SF1">
    <property type="entry name" value="D,D-DIPEPTIDE TRANSPORT SYSTEM PERMEASE PROTEIN DDPC-RELATED"/>
    <property type="match status" value="1"/>
</dbReference>
<gene>
    <name evidence="9" type="ORF">S03H2_15782</name>
</gene>
<keyword evidence="4 7" id="KW-0812">Transmembrane</keyword>
<feature type="domain" description="ABC transmembrane type-1" evidence="8">
    <location>
        <begin position="1"/>
        <end position="92"/>
    </location>
</feature>
<dbReference type="AlphaFoldDB" id="X1GS49"/>